<dbReference type="AlphaFoldDB" id="A0A4Y2F5J8"/>
<dbReference type="Proteomes" id="UP000499080">
    <property type="component" value="Unassembled WGS sequence"/>
</dbReference>
<name>A0A4Y2F5J8_ARAVE</name>
<gene>
    <name evidence="2" type="ORF">AVEN_90675_1</name>
</gene>
<sequence>MPPNTTAILKPMDQGVIEFMKRRYRKQLLSKLLFEGDEDEEEEQAACSFVQFWKALMLKDSIYMINEAWKSVPEHTLKRSWRKLAPYIENVDKSNDSGSVIVT</sequence>
<dbReference type="GO" id="GO:0003676">
    <property type="term" value="F:nucleic acid binding"/>
    <property type="evidence" value="ECO:0007669"/>
    <property type="project" value="InterPro"/>
</dbReference>
<organism evidence="2 3">
    <name type="scientific">Araneus ventricosus</name>
    <name type="common">Orbweaver spider</name>
    <name type="synonym">Epeira ventricosa</name>
    <dbReference type="NCBI Taxonomy" id="182803"/>
    <lineage>
        <taxon>Eukaryota</taxon>
        <taxon>Metazoa</taxon>
        <taxon>Ecdysozoa</taxon>
        <taxon>Arthropoda</taxon>
        <taxon>Chelicerata</taxon>
        <taxon>Arachnida</taxon>
        <taxon>Araneae</taxon>
        <taxon>Araneomorphae</taxon>
        <taxon>Entelegynae</taxon>
        <taxon>Araneoidea</taxon>
        <taxon>Araneidae</taxon>
        <taxon>Araneus</taxon>
    </lineage>
</organism>
<proteinExistence type="predicted"/>
<comment type="caution">
    <text evidence="2">The sequence shown here is derived from an EMBL/GenBank/DDBJ whole genome shotgun (WGS) entry which is preliminary data.</text>
</comment>
<dbReference type="OrthoDB" id="6512965at2759"/>
<reference evidence="2 3" key="1">
    <citation type="journal article" date="2019" name="Sci. Rep.">
        <title>Orb-weaving spider Araneus ventricosus genome elucidates the spidroin gene catalogue.</title>
        <authorList>
            <person name="Kono N."/>
            <person name="Nakamura H."/>
            <person name="Ohtoshi R."/>
            <person name="Moran D.A.P."/>
            <person name="Shinohara A."/>
            <person name="Yoshida Y."/>
            <person name="Fujiwara M."/>
            <person name="Mori M."/>
            <person name="Tomita M."/>
            <person name="Arakawa K."/>
        </authorList>
    </citation>
    <scope>NUCLEOTIDE SEQUENCE [LARGE SCALE GENOMIC DNA]</scope>
</reference>
<dbReference type="InterPro" id="IPR004875">
    <property type="entry name" value="DDE_SF_endonuclease_dom"/>
</dbReference>
<accession>A0A4Y2F5J8</accession>
<dbReference type="Pfam" id="PF03184">
    <property type="entry name" value="DDE_1"/>
    <property type="match status" value="1"/>
</dbReference>
<evidence type="ECO:0000313" key="2">
    <source>
        <dbReference type="EMBL" id="GBM35354.1"/>
    </source>
</evidence>
<keyword evidence="3" id="KW-1185">Reference proteome</keyword>
<evidence type="ECO:0000259" key="1">
    <source>
        <dbReference type="Pfam" id="PF03184"/>
    </source>
</evidence>
<evidence type="ECO:0000313" key="3">
    <source>
        <dbReference type="Proteomes" id="UP000499080"/>
    </source>
</evidence>
<dbReference type="EMBL" id="BGPR01000783">
    <property type="protein sequence ID" value="GBM35354.1"/>
    <property type="molecule type" value="Genomic_DNA"/>
</dbReference>
<feature type="domain" description="DDE-1" evidence="1">
    <location>
        <begin position="1"/>
        <end position="81"/>
    </location>
</feature>
<protein>
    <recommendedName>
        <fullName evidence="1">DDE-1 domain-containing protein</fullName>
    </recommendedName>
</protein>